<dbReference type="SUPFAM" id="SSF109854">
    <property type="entry name" value="DinB/YfiT-like putative metalloenzymes"/>
    <property type="match status" value="1"/>
</dbReference>
<dbReference type="RefSeq" id="WP_209906426.1">
    <property type="nucleotide sequence ID" value="NZ_BAAAMI010000019.1"/>
</dbReference>
<sequence>MDQDRERILAQYARAEHQLRDWLAHASPSDLGRSSNGTRWNNEELLFHMVFGYMVARALLPLHRVCSRLPAPVSAGFAAVLDAATVPFDAVNFWGSKAAARFYNRHRMAAKLHRVLAVLGRKLAAESPASLARAMPFPTRWDPFFTRGMTLAQLYAYPTDHFDFHAGQLDLPRGPDPGSS</sequence>
<organism evidence="1 2">
    <name type="scientific">Paeniglutamicibacter psychrophenolicus</name>
    <dbReference type="NCBI Taxonomy" id="257454"/>
    <lineage>
        <taxon>Bacteria</taxon>
        <taxon>Bacillati</taxon>
        <taxon>Actinomycetota</taxon>
        <taxon>Actinomycetes</taxon>
        <taxon>Micrococcales</taxon>
        <taxon>Micrococcaceae</taxon>
        <taxon>Paeniglutamicibacter</taxon>
    </lineage>
</organism>
<evidence type="ECO:0008006" key="3">
    <source>
        <dbReference type="Google" id="ProtNLM"/>
    </source>
</evidence>
<reference evidence="1 2" key="1">
    <citation type="submission" date="2021-03" db="EMBL/GenBank/DDBJ databases">
        <title>Sequencing the genomes of 1000 actinobacteria strains.</title>
        <authorList>
            <person name="Klenk H.-P."/>
        </authorList>
    </citation>
    <scope>NUCLEOTIDE SEQUENCE [LARGE SCALE GENOMIC DNA]</scope>
    <source>
        <strain evidence="1 2">DSM 15454</strain>
    </source>
</reference>
<protein>
    <recommendedName>
        <fullName evidence="3">DinB family protein</fullName>
    </recommendedName>
</protein>
<evidence type="ECO:0000313" key="2">
    <source>
        <dbReference type="Proteomes" id="UP000766570"/>
    </source>
</evidence>
<dbReference type="Proteomes" id="UP000766570">
    <property type="component" value="Unassembled WGS sequence"/>
</dbReference>
<dbReference type="Gene3D" id="1.20.120.450">
    <property type="entry name" value="dinb family like domain"/>
    <property type="match status" value="1"/>
</dbReference>
<keyword evidence="2" id="KW-1185">Reference proteome</keyword>
<dbReference type="EMBL" id="JAGIOE010000001">
    <property type="protein sequence ID" value="MBP2373220.1"/>
    <property type="molecule type" value="Genomic_DNA"/>
</dbReference>
<accession>A0ABS4WAJ0</accession>
<evidence type="ECO:0000313" key="1">
    <source>
        <dbReference type="EMBL" id="MBP2373220.1"/>
    </source>
</evidence>
<gene>
    <name evidence="1" type="ORF">JOF46_001132</name>
</gene>
<name>A0ABS4WAJ0_9MICC</name>
<dbReference type="InterPro" id="IPR034660">
    <property type="entry name" value="DinB/YfiT-like"/>
</dbReference>
<comment type="caution">
    <text evidence="1">The sequence shown here is derived from an EMBL/GenBank/DDBJ whole genome shotgun (WGS) entry which is preliminary data.</text>
</comment>
<proteinExistence type="predicted"/>